<dbReference type="Gene3D" id="3.90.180.10">
    <property type="entry name" value="Medium-chain alcohol dehydrogenases, catalytic domain"/>
    <property type="match status" value="1"/>
</dbReference>
<dbReference type="InterPro" id="IPR050091">
    <property type="entry name" value="PKS_NRPS_Biosynth_Enz"/>
</dbReference>
<comment type="caution">
    <text evidence="5">The sequence shown here is derived from an EMBL/GenBank/DDBJ whole genome shotgun (WGS) entry which is preliminary data.</text>
</comment>
<dbReference type="InterPro" id="IPR057326">
    <property type="entry name" value="KR_dom"/>
</dbReference>
<organism evidence="5 6">
    <name type="scientific">Caerostris extrusa</name>
    <name type="common">Bark spider</name>
    <name type="synonym">Caerostris bankana</name>
    <dbReference type="NCBI Taxonomy" id="172846"/>
    <lineage>
        <taxon>Eukaryota</taxon>
        <taxon>Metazoa</taxon>
        <taxon>Ecdysozoa</taxon>
        <taxon>Arthropoda</taxon>
        <taxon>Chelicerata</taxon>
        <taxon>Arachnida</taxon>
        <taxon>Araneae</taxon>
        <taxon>Araneomorphae</taxon>
        <taxon>Entelegynae</taxon>
        <taxon>Araneoidea</taxon>
        <taxon>Araneidae</taxon>
        <taxon>Caerostris</taxon>
    </lineage>
</organism>
<keyword evidence="3" id="KW-0812">Transmembrane</keyword>
<gene>
    <name evidence="5" type="primary">Fasn</name>
    <name evidence="5" type="ORF">CEXT_323471</name>
</gene>
<dbReference type="PANTHER" id="PTHR43775:SF37">
    <property type="entry name" value="SI:DKEY-61P9.11"/>
    <property type="match status" value="1"/>
</dbReference>
<dbReference type="SMART" id="SM00822">
    <property type="entry name" value="PKS_KR"/>
    <property type="match status" value="1"/>
</dbReference>
<feature type="domain" description="Ketoreductase" evidence="4">
    <location>
        <begin position="21"/>
        <end position="157"/>
    </location>
</feature>
<evidence type="ECO:0000256" key="2">
    <source>
        <dbReference type="ARBA" id="ARBA00022553"/>
    </source>
</evidence>
<keyword evidence="3" id="KW-1133">Transmembrane helix</keyword>
<dbReference type="InterPro" id="IPR013968">
    <property type="entry name" value="PKS_KR"/>
</dbReference>
<protein>
    <submittedName>
        <fullName evidence="5">Fatty acid synthase</fullName>
    </submittedName>
</protein>
<keyword evidence="2" id="KW-0597">Phosphoprotein</keyword>
<dbReference type="InterPro" id="IPR036291">
    <property type="entry name" value="NAD(P)-bd_dom_sf"/>
</dbReference>
<sequence>MGQVLPTKQPVINRTYFRNEGMYIIVGGLGGLGLELARWLLSRGAGHVILTSRTGPTTPYHHGCLRRWKEQGADVRVSTLNVTNREQAEQLLNAPSQGSSMSPWWLCQCSGTDIGQAGIAHRHMSDDVVIDAMALQTARKTFPAESGVDARDRVLLRYITHRPTARKNEGRRYQCSL</sequence>
<dbReference type="Gene3D" id="3.40.50.720">
    <property type="entry name" value="NAD(P)-binding Rossmann-like Domain"/>
    <property type="match status" value="1"/>
</dbReference>
<keyword evidence="6" id="KW-1185">Reference proteome</keyword>
<dbReference type="GO" id="GO:0006633">
    <property type="term" value="P:fatty acid biosynthetic process"/>
    <property type="evidence" value="ECO:0007669"/>
    <property type="project" value="TreeGrafter"/>
</dbReference>
<evidence type="ECO:0000259" key="4">
    <source>
        <dbReference type="SMART" id="SM00822"/>
    </source>
</evidence>
<accession>A0AAV4SCK1</accession>
<name>A0AAV4SCK1_CAEEX</name>
<dbReference type="PANTHER" id="PTHR43775">
    <property type="entry name" value="FATTY ACID SYNTHASE"/>
    <property type="match status" value="1"/>
</dbReference>
<evidence type="ECO:0000313" key="5">
    <source>
        <dbReference type="EMBL" id="GIY30386.1"/>
    </source>
</evidence>
<dbReference type="AlphaFoldDB" id="A0AAV4SCK1"/>
<evidence type="ECO:0000256" key="1">
    <source>
        <dbReference type="ARBA" id="ARBA00022450"/>
    </source>
</evidence>
<evidence type="ECO:0000313" key="6">
    <source>
        <dbReference type="Proteomes" id="UP001054945"/>
    </source>
</evidence>
<dbReference type="SUPFAM" id="SSF51735">
    <property type="entry name" value="NAD(P)-binding Rossmann-fold domains"/>
    <property type="match status" value="1"/>
</dbReference>
<reference evidence="5 6" key="1">
    <citation type="submission" date="2021-06" db="EMBL/GenBank/DDBJ databases">
        <title>Caerostris extrusa draft genome.</title>
        <authorList>
            <person name="Kono N."/>
            <person name="Arakawa K."/>
        </authorList>
    </citation>
    <scope>NUCLEOTIDE SEQUENCE [LARGE SCALE GENOMIC DNA]</scope>
</reference>
<dbReference type="EMBL" id="BPLR01009216">
    <property type="protein sequence ID" value="GIY30386.1"/>
    <property type="molecule type" value="Genomic_DNA"/>
</dbReference>
<dbReference type="GO" id="GO:0004312">
    <property type="term" value="F:fatty acid synthase activity"/>
    <property type="evidence" value="ECO:0007669"/>
    <property type="project" value="TreeGrafter"/>
</dbReference>
<dbReference type="Pfam" id="PF08659">
    <property type="entry name" value="KR"/>
    <property type="match status" value="1"/>
</dbReference>
<proteinExistence type="predicted"/>
<keyword evidence="1" id="KW-0596">Phosphopantetheine</keyword>
<dbReference type="Proteomes" id="UP001054945">
    <property type="component" value="Unassembled WGS sequence"/>
</dbReference>
<feature type="transmembrane region" description="Helical" evidence="3">
    <location>
        <begin position="21"/>
        <end position="41"/>
    </location>
</feature>
<keyword evidence="3" id="KW-0472">Membrane</keyword>
<evidence type="ECO:0000256" key="3">
    <source>
        <dbReference type="SAM" id="Phobius"/>
    </source>
</evidence>